<protein>
    <submittedName>
        <fullName evidence="1">Uncharacterized protein</fullName>
    </submittedName>
</protein>
<dbReference type="AlphaFoldDB" id="A0A0F8XFD7"/>
<accession>A0A0F8XFD7</accession>
<sequence>MRVNKLSKLSKLTQKSPIRIVVSQVNKLTILVVSLFTNYYRDKVNYKLSRFYVWK</sequence>
<organism evidence="1">
    <name type="scientific">marine sediment metagenome</name>
    <dbReference type="NCBI Taxonomy" id="412755"/>
    <lineage>
        <taxon>unclassified sequences</taxon>
        <taxon>metagenomes</taxon>
        <taxon>ecological metagenomes</taxon>
    </lineage>
</organism>
<reference evidence="1" key="1">
    <citation type="journal article" date="2015" name="Nature">
        <title>Complex archaea that bridge the gap between prokaryotes and eukaryotes.</title>
        <authorList>
            <person name="Spang A."/>
            <person name="Saw J.H."/>
            <person name="Jorgensen S.L."/>
            <person name="Zaremba-Niedzwiedzka K."/>
            <person name="Martijn J."/>
            <person name="Lind A.E."/>
            <person name="van Eijk R."/>
            <person name="Schleper C."/>
            <person name="Guy L."/>
            <person name="Ettema T.J."/>
        </authorList>
    </citation>
    <scope>NUCLEOTIDE SEQUENCE</scope>
</reference>
<comment type="caution">
    <text evidence="1">The sequence shown here is derived from an EMBL/GenBank/DDBJ whole genome shotgun (WGS) entry which is preliminary data.</text>
</comment>
<proteinExistence type="predicted"/>
<gene>
    <name evidence="1" type="ORF">LCGC14_2921980</name>
</gene>
<dbReference type="EMBL" id="LAZR01070444">
    <property type="protein sequence ID" value="KKK40899.1"/>
    <property type="molecule type" value="Genomic_DNA"/>
</dbReference>
<evidence type="ECO:0000313" key="1">
    <source>
        <dbReference type="EMBL" id="KKK40899.1"/>
    </source>
</evidence>
<name>A0A0F8XFD7_9ZZZZ</name>